<dbReference type="Proteomes" id="UP000536746">
    <property type="component" value="Unassembled WGS sequence"/>
</dbReference>
<keyword evidence="3" id="KW-1185">Reference proteome</keyword>
<accession>A0ABX2M396</accession>
<organism evidence="2 3">
    <name type="scientific">Herbaspirillum robiniae</name>
    <dbReference type="NCBI Taxonomy" id="2014887"/>
    <lineage>
        <taxon>Bacteria</taxon>
        <taxon>Pseudomonadati</taxon>
        <taxon>Pseudomonadota</taxon>
        <taxon>Betaproteobacteria</taxon>
        <taxon>Burkholderiales</taxon>
        <taxon>Oxalobacteraceae</taxon>
        <taxon>Herbaspirillum</taxon>
    </lineage>
</organism>
<dbReference type="RefSeq" id="WP_079217148.1">
    <property type="nucleotide sequence ID" value="NZ_CP018845.1"/>
</dbReference>
<dbReference type="InterPro" id="IPR037026">
    <property type="entry name" value="Vgr_OB-fold_dom_sf"/>
</dbReference>
<comment type="caution">
    <text evidence="2">The sequence shown here is derived from an EMBL/GenBank/DDBJ whole genome shotgun (WGS) entry which is preliminary data.</text>
</comment>
<dbReference type="SUPFAM" id="SSF69279">
    <property type="entry name" value="Phage tail proteins"/>
    <property type="match status" value="2"/>
</dbReference>
<dbReference type="SUPFAM" id="SSF69255">
    <property type="entry name" value="gp5 N-terminal domain-like"/>
    <property type="match status" value="1"/>
</dbReference>
<dbReference type="InterPro" id="IPR006533">
    <property type="entry name" value="T6SS_Vgr_RhsGE"/>
</dbReference>
<dbReference type="EMBL" id="JABFMT010000009">
    <property type="protein sequence ID" value="NUU02186.1"/>
    <property type="molecule type" value="Genomic_DNA"/>
</dbReference>
<dbReference type="InterPro" id="IPR006531">
    <property type="entry name" value="Gp5/Vgr_OB"/>
</dbReference>
<dbReference type="NCBIfam" id="TIGR01646">
    <property type="entry name" value="vgr_GE"/>
    <property type="match status" value="1"/>
</dbReference>
<dbReference type="Gene3D" id="4.10.220.110">
    <property type="match status" value="1"/>
</dbReference>
<proteinExistence type="predicted"/>
<evidence type="ECO:0000313" key="2">
    <source>
        <dbReference type="EMBL" id="NUU02186.1"/>
    </source>
</evidence>
<dbReference type="Gene3D" id="2.30.110.50">
    <property type="match status" value="1"/>
</dbReference>
<dbReference type="Gene3D" id="2.40.50.230">
    <property type="entry name" value="Gp5 N-terminal domain"/>
    <property type="match status" value="1"/>
</dbReference>
<evidence type="ECO:0000313" key="3">
    <source>
        <dbReference type="Proteomes" id="UP000536746"/>
    </source>
</evidence>
<reference evidence="2 3" key="1">
    <citation type="journal article" date="2020" name="Front. Plant Sci.">
        <title>Isolation of Rhizosphere Bacteria That Improve Quality and Water Stress Tolerance in Greenhouse Ornamentals.</title>
        <authorList>
            <person name="Nordstedt N.P."/>
            <person name="Jones M.L."/>
        </authorList>
    </citation>
    <scope>NUCLEOTIDE SEQUENCE [LARGE SCALE GENOMIC DNA]</scope>
    <source>
        <strain evidence="2 3">C6C2</strain>
    </source>
</reference>
<dbReference type="Pfam" id="PF04717">
    <property type="entry name" value="Phage_base_V"/>
    <property type="match status" value="1"/>
</dbReference>
<gene>
    <name evidence="2" type="ORF">HNO84_11300</name>
</gene>
<name>A0ABX2M396_9BURK</name>
<protein>
    <submittedName>
        <fullName evidence="2">Type VI secretion system tip protein VgrG</fullName>
    </submittedName>
</protein>
<sequence length="963" mass="104183">MTTLTANIKDTKRFDFTSEAPGYADDAKAGPCFDVVELAGAEEISRGFRFELTLVSNQDVDCKTMLKHYARFNLHGLADTDKQGDNRAREQARTVFYRGRLEAFEQLNTVGAYHFYRAVLVPRVEILRRVRISDVYVGQKMTDIFKAVLDEENCGISSSDYDLDSLGAADRTLPFVCQYQESHLDFLYRLMEREGFYHFMTYDQAKSTDTWKVVDKMSNLPSEVLEFTYLQDGKADQYVNGLVNGFTCHHQPLAHRVVLQNYDPLQAKLNLRSTSVIDEDGVGDVMLHGENFSDETVGNTYAERRAQELRWQGEVYEGAGSAVGLRCGHFMKLSGQVRDAFKKEFMVMRVVHEGSQAATLLAGVGNNPYSAAKSTFYRNTFKAIRHKNGDGTDNEFRPLRVTPKPVVAGSFSATVEGETNDGYAQPDADGNYRIRLKFGRGMARTEAAAKAADTEKGKTKFQWHAAGKASAAVRLSVPYAGNGYGMHFPLLEGAEVLLSFMDGDLDRPYIVNAAPNSESKSQVTSANRRNNIIRSAQNHLINLIDDKDSDDFGILLQSAGGAKTHLTKTDAGFFSPSSSTKLTVGATNKMAIGPSSSVSMGTDASFGASLATKVTFGMSLSYNLSQDIKWVGEKSKSVSVDDSDSFSFKTKNVLHSRDFNQISAGFDFKNEAQLELVDQAKKKLGKSIAIIAGVNFALSATMAATQSAVGKKSETKFDDPSATKTFGLGLGTMIGQMTGNVLTTSVGVALATKTFAAVAEAYKKVKPSSNIRMDKDGIRDTYEGAATFAEQKSSNDGVSLLAMPVASWTALNAAAGTPVYPPMASAAAQPKVSSLKMDGSGAINVFAGTKVDMTTKTIGLKADKFRFDGTRFKSSVEFSDTKVLLTTDTDRQILMGSNGVKISSRNLDPTKGTVSVGDAEVSATCGTAGIKVSSSALALSLGGSKIDMKPVGLSMFGSLIKLG</sequence>
<dbReference type="Pfam" id="PF05954">
    <property type="entry name" value="Phage_GPD"/>
    <property type="match status" value="1"/>
</dbReference>
<evidence type="ECO:0000259" key="1">
    <source>
        <dbReference type="Pfam" id="PF04717"/>
    </source>
</evidence>
<dbReference type="Gene3D" id="3.55.50.10">
    <property type="entry name" value="Baseplate protein-like domains"/>
    <property type="match status" value="1"/>
</dbReference>
<feature type="domain" description="Gp5/Type VI secretion system Vgr protein OB-fold" evidence="1">
    <location>
        <begin position="458"/>
        <end position="512"/>
    </location>
</feature>